<organism evidence="1 2">
    <name type="scientific">Paramuribaculum intestinale</name>
    <dbReference type="NCBI Taxonomy" id="2094151"/>
    <lineage>
        <taxon>Bacteria</taxon>
        <taxon>Pseudomonadati</taxon>
        <taxon>Bacteroidota</taxon>
        <taxon>Bacteroidia</taxon>
        <taxon>Bacteroidales</taxon>
        <taxon>Muribaculaceae</taxon>
        <taxon>Paramuribaculum</taxon>
    </lineage>
</organism>
<accession>A0A2V1IUD8</accession>
<dbReference type="EMBL" id="PUBV01000018">
    <property type="protein sequence ID" value="PWB06881.1"/>
    <property type="molecule type" value="Genomic_DNA"/>
</dbReference>
<evidence type="ECO:0000313" key="1">
    <source>
        <dbReference type="EMBL" id="PWB06881.1"/>
    </source>
</evidence>
<comment type="caution">
    <text evidence="1">The sequence shown here is derived from an EMBL/GenBank/DDBJ whole genome shotgun (WGS) entry which is preliminary data.</text>
</comment>
<gene>
    <name evidence="1" type="ORF">C5O25_09030</name>
</gene>
<dbReference type="Proteomes" id="UP000244925">
    <property type="component" value="Unassembled WGS sequence"/>
</dbReference>
<proteinExistence type="predicted"/>
<name>A0A2V1IUD8_9BACT</name>
<keyword evidence="2" id="KW-1185">Reference proteome</keyword>
<dbReference type="AlphaFoldDB" id="A0A2V1IUD8"/>
<sequence length="118" mass="13787">MRAIMDQLHSTVQTLALNQSNMPAQHKLDENGCRPLTDKEREYRISKTEVQNILGVSERTFYRRIKEYNILSIEDNGNPKFILGDLLDIISCHGLSWHPASLNRLLSKREIRYRPCYV</sequence>
<dbReference type="Gene3D" id="1.10.10.60">
    <property type="entry name" value="Homeodomain-like"/>
    <property type="match status" value="1"/>
</dbReference>
<protein>
    <submittedName>
        <fullName evidence="1">Uncharacterized protein</fullName>
    </submittedName>
</protein>
<evidence type="ECO:0000313" key="2">
    <source>
        <dbReference type="Proteomes" id="UP000244925"/>
    </source>
</evidence>
<reference evidence="2" key="1">
    <citation type="submission" date="2018-02" db="EMBL/GenBank/DDBJ databases">
        <authorList>
            <person name="Clavel T."/>
            <person name="Strowig T."/>
        </authorList>
    </citation>
    <scope>NUCLEOTIDE SEQUENCE [LARGE SCALE GENOMIC DNA]</scope>
    <source>
        <strain evidence="2">DSM 100764</strain>
    </source>
</reference>